<dbReference type="AlphaFoldDB" id="A0A558QU59"/>
<dbReference type="GO" id="GO:0030288">
    <property type="term" value="C:outer membrane-bounded periplasmic space"/>
    <property type="evidence" value="ECO:0007669"/>
    <property type="project" value="InterPro"/>
</dbReference>
<evidence type="ECO:0000313" key="9">
    <source>
        <dbReference type="Proteomes" id="UP000318681"/>
    </source>
</evidence>
<proteinExistence type="inferred from homology"/>
<keyword evidence="3" id="KW-0201">Cytochrome c-type biogenesis</keyword>
<comment type="caution">
    <text evidence="8">The sequence shown here is derived from an EMBL/GenBank/DDBJ whole genome shotgun (WGS) entry which is preliminary data.</text>
</comment>
<evidence type="ECO:0000256" key="6">
    <source>
        <dbReference type="SAM" id="Phobius"/>
    </source>
</evidence>
<evidence type="ECO:0000256" key="4">
    <source>
        <dbReference type="ARBA" id="ARBA00023157"/>
    </source>
</evidence>
<dbReference type="PROSITE" id="PS00194">
    <property type="entry name" value="THIOREDOXIN_1"/>
    <property type="match status" value="1"/>
</dbReference>
<dbReference type="InterPro" id="IPR036249">
    <property type="entry name" value="Thioredoxin-like_sf"/>
</dbReference>
<dbReference type="SUPFAM" id="SSF52833">
    <property type="entry name" value="Thioredoxin-like"/>
    <property type="match status" value="1"/>
</dbReference>
<comment type="subcellular location">
    <subcellularLocation>
        <location evidence="1">Cell envelope</location>
    </subcellularLocation>
</comment>
<keyword evidence="6" id="KW-1133">Transmembrane helix</keyword>
<organism evidence="8 9">
    <name type="scientific">Alterirhizorhabdus solaris</name>
    <dbReference type="NCBI Taxonomy" id="2529389"/>
    <lineage>
        <taxon>Bacteria</taxon>
        <taxon>Pseudomonadati</taxon>
        <taxon>Pseudomonadota</taxon>
        <taxon>Alphaproteobacteria</taxon>
        <taxon>Sphingomonadales</taxon>
        <taxon>Rhizorhabdaceae</taxon>
        <taxon>Alterirhizorhabdus</taxon>
    </lineage>
</organism>
<evidence type="ECO:0000256" key="1">
    <source>
        <dbReference type="ARBA" id="ARBA00004196"/>
    </source>
</evidence>
<gene>
    <name evidence="8" type="ORF">FOY91_18660</name>
</gene>
<dbReference type="EMBL" id="VNIM01000115">
    <property type="protein sequence ID" value="TVV70645.1"/>
    <property type="molecule type" value="Genomic_DNA"/>
</dbReference>
<dbReference type="CDD" id="cd03010">
    <property type="entry name" value="TlpA_like_DsbE"/>
    <property type="match status" value="1"/>
</dbReference>
<sequence length="188" mass="19839">MSADVPRSDAAKRGLRLILWAPLVLFLIFLAMFASGLIRPGSRDIPSRMVGKPLPGFALPEGAPGHPPLADAAFRQGQPRLLNVFASWCVPCAAEAPQLLQLARAGVPIDAIAIRDRPQDVAGFLAKWGDPYAAIGSDVDSSVQIAMGSAGVPESFVIDGKGIIRHQHIGAIEPEDVPAILAAVRNAR</sequence>
<keyword evidence="9" id="KW-1185">Reference proteome</keyword>
<dbReference type="GO" id="GO:0017004">
    <property type="term" value="P:cytochrome complex assembly"/>
    <property type="evidence" value="ECO:0007669"/>
    <property type="project" value="UniProtKB-KW"/>
</dbReference>
<dbReference type="PROSITE" id="PS51352">
    <property type="entry name" value="THIOREDOXIN_2"/>
    <property type="match status" value="1"/>
</dbReference>
<dbReference type="InterPro" id="IPR017937">
    <property type="entry name" value="Thioredoxin_CS"/>
</dbReference>
<keyword evidence="5" id="KW-0676">Redox-active center</keyword>
<dbReference type="PANTHER" id="PTHR42852:SF6">
    <property type="entry name" value="THIOL:DISULFIDE INTERCHANGE PROTEIN DSBE"/>
    <property type="match status" value="1"/>
</dbReference>
<feature type="transmembrane region" description="Helical" evidence="6">
    <location>
        <begin position="17"/>
        <end position="38"/>
    </location>
</feature>
<dbReference type="GO" id="GO:0015036">
    <property type="term" value="F:disulfide oxidoreductase activity"/>
    <property type="evidence" value="ECO:0007669"/>
    <property type="project" value="InterPro"/>
</dbReference>
<dbReference type="RefSeq" id="WP_145155149.1">
    <property type="nucleotide sequence ID" value="NZ_VNIM01000115.1"/>
</dbReference>
<evidence type="ECO:0000313" key="8">
    <source>
        <dbReference type="EMBL" id="TVV70645.1"/>
    </source>
</evidence>
<evidence type="ECO:0000259" key="7">
    <source>
        <dbReference type="PROSITE" id="PS51352"/>
    </source>
</evidence>
<dbReference type="Proteomes" id="UP000318681">
    <property type="component" value="Unassembled WGS sequence"/>
</dbReference>
<feature type="domain" description="Thioredoxin" evidence="7">
    <location>
        <begin position="48"/>
        <end position="186"/>
    </location>
</feature>
<dbReference type="InterPro" id="IPR004799">
    <property type="entry name" value="Periplasmic_diS_OxRdtase_DsbE"/>
</dbReference>
<evidence type="ECO:0000256" key="2">
    <source>
        <dbReference type="ARBA" id="ARBA00007758"/>
    </source>
</evidence>
<dbReference type="OrthoDB" id="9799347at2"/>
<dbReference type="InterPro" id="IPR013766">
    <property type="entry name" value="Thioredoxin_domain"/>
</dbReference>
<dbReference type="PANTHER" id="PTHR42852">
    <property type="entry name" value="THIOL:DISULFIDE INTERCHANGE PROTEIN DSBE"/>
    <property type="match status" value="1"/>
</dbReference>
<dbReference type="Pfam" id="PF08534">
    <property type="entry name" value="Redoxin"/>
    <property type="match status" value="1"/>
</dbReference>
<keyword evidence="4" id="KW-1015">Disulfide bond</keyword>
<evidence type="ECO:0000256" key="5">
    <source>
        <dbReference type="ARBA" id="ARBA00023284"/>
    </source>
</evidence>
<comment type="similarity">
    <text evidence="2">Belongs to the thioredoxin family. DsbE subfamily.</text>
</comment>
<evidence type="ECO:0000256" key="3">
    <source>
        <dbReference type="ARBA" id="ARBA00022748"/>
    </source>
</evidence>
<dbReference type="Gene3D" id="3.40.30.10">
    <property type="entry name" value="Glutaredoxin"/>
    <property type="match status" value="1"/>
</dbReference>
<name>A0A558QU59_9SPHN</name>
<keyword evidence="6" id="KW-0472">Membrane</keyword>
<keyword evidence="6" id="KW-0812">Transmembrane</keyword>
<accession>A0A558QU59</accession>
<dbReference type="InterPro" id="IPR013740">
    <property type="entry name" value="Redoxin"/>
</dbReference>
<dbReference type="InterPro" id="IPR050553">
    <property type="entry name" value="Thioredoxin_ResA/DsbE_sf"/>
</dbReference>
<reference evidence="8 9" key="1">
    <citation type="submission" date="2019-07" db="EMBL/GenBank/DDBJ databases">
        <title>Sphingomonas solaris sp. nov., isolated from a solar panel from Boston, Massachusetts.</title>
        <authorList>
            <person name="Tanner K."/>
            <person name="Pascual J."/>
            <person name="Mancuso C."/>
            <person name="Pereto J."/>
            <person name="Khalil A."/>
            <person name="Vilanova C."/>
        </authorList>
    </citation>
    <scope>NUCLEOTIDE SEQUENCE [LARGE SCALE GENOMIC DNA]</scope>
    <source>
        <strain evidence="8 9">R4DWN</strain>
    </source>
</reference>
<protein>
    <submittedName>
        <fullName evidence="8">DsbE family thiol:disulfide interchange protein</fullName>
    </submittedName>
</protein>